<dbReference type="EMBL" id="JBHTLR010000015">
    <property type="protein sequence ID" value="MFD1217542.1"/>
    <property type="molecule type" value="Genomic_DNA"/>
</dbReference>
<proteinExistence type="inferred from homology"/>
<feature type="active site" evidence="2">
    <location>
        <position position="368"/>
    </location>
</feature>
<gene>
    <name evidence="2" type="primary">metXS</name>
    <name evidence="4" type="ORF">ACFQ2X_13085</name>
</gene>
<comment type="pathway">
    <text evidence="2">Amino-acid biosynthesis; L-methionine biosynthesis via de novo pathway; O-succinyl-L-homoserine from L-homoserine: step 1/1.</text>
</comment>
<feature type="binding site" evidence="2">
    <location>
        <position position="369"/>
    </location>
    <ligand>
        <name>substrate</name>
    </ligand>
</feature>
<evidence type="ECO:0000256" key="2">
    <source>
        <dbReference type="HAMAP-Rule" id="MF_00296"/>
    </source>
</evidence>
<keyword evidence="2" id="KW-0963">Cytoplasm</keyword>
<comment type="caution">
    <text evidence="2">Lacks conserved residue(s) required for the propagation of feature annotation.</text>
</comment>
<comment type="subunit">
    <text evidence="2">Homodimer.</text>
</comment>
<dbReference type="NCBIfam" id="NF001209">
    <property type="entry name" value="PRK00175.1"/>
    <property type="match status" value="1"/>
</dbReference>
<protein>
    <recommendedName>
        <fullName evidence="2">Homoserine O-succinyltransferase</fullName>
        <shortName evidence="2">HST</shortName>
        <ecNumber evidence="2">2.3.1.46</ecNumber>
    </recommendedName>
    <alternativeName>
        <fullName evidence="2">Homoserine transsuccinylase</fullName>
        <shortName evidence="2">HTS</shortName>
    </alternativeName>
</protein>
<keyword evidence="2" id="KW-0486">Methionine biosynthesis</keyword>
<dbReference type="RefSeq" id="WP_230436622.1">
    <property type="nucleotide sequence ID" value="NZ_CP087715.1"/>
</dbReference>
<dbReference type="InterPro" id="IPR008220">
    <property type="entry name" value="HAT_MetX-like"/>
</dbReference>
<dbReference type="Pfam" id="PF00561">
    <property type="entry name" value="Abhydrolase_1"/>
    <property type="match status" value="1"/>
</dbReference>
<dbReference type="NCBIfam" id="TIGR01392">
    <property type="entry name" value="homoserO_Ac_trn"/>
    <property type="match status" value="1"/>
</dbReference>
<dbReference type="PANTHER" id="PTHR32268:SF11">
    <property type="entry name" value="HOMOSERINE O-ACETYLTRANSFERASE"/>
    <property type="match status" value="1"/>
</dbReference>
<dbReference type="InterPro" id="IPR000073">
    <property type="entry name" value="AB_hydrolase_1"/>
</dbReference>
<feature type="binding site" evidence="2">
    <location>
        <position position="238"/>
    </location>
    <ligand>
        <name>substrate</name>
    </ligand>
</feature>
<comment type="similarity">
    <text evidence="2">Belongs to the AB hydrolase superfamily. MetX family.</text>
</comment>
<evidence type="ECO:0000259" key="3">
    <source>
        <dbReference type="Pfam" id="PF00561"/>
    </source>
</evidence>
<comment type="function">
    <text evidence="2">Transfers a succinyl group from succinyl-CoA to L-homoserine, forming succinyl-L-homoserine.</text>
</comment>
<comment type="catalytic activity">
    <reaction evidence="2">
        <text>L-homoserine + succinyl-CoA = O-succinyl-L-homoserine + CoA</text>
        <dbReference type="Rhea" id="RHEA:22008"/>
        <dbReference type="ChEBI" id="CHEBI:57287"/>
        <dbReference type="ChEBI" id="CHEBI:57292"/>
        <dbReference type="ChEBI" id="CHEBI:57476"/>
        <dbReference type="ChEBI" id="CHEBI:57661"/>
        <dbReference type="EC" id="2.3.1.46"/>
    </reaction>
</comment>
<sequence length="407" mass="45220">MTKEAQPSDSPKPASLPANSVGIVKPQSYAFDGPFKLACGRVLDGFKLVYETYGTLNEDKSNAILICHALSGHHHVAGYHSATDKRPGWWDHYIGPGKPIDTNKFFVVGVNNLGGCHGSTGPSSINPETGKPWGPDFPPLRARDWVHSQALLADHLGIETWAAVVGGSLGGMQAMRWALEYPQRLRHCVVIASAMKLTAQNIAFNETARQAITSDPDFRDGRYQEQETLPRHGLAVARMIGHITYLSDDGLGKKFGRELRSGTFEQGVEELVEFQVQSYLRYQGDSFSGSFDPNTYILMTRALDYFDLAREYDDDPVKAFSHAQCKFFLVSFTSDWRFAPERSREIADALIHANKPVSYAEVDSPMGHDAFLLPNARYEQVFSAYMNNVAKEMSSKNRDREATDVAS</sequence>
<dbReference type="Gene3D" id="3.40.50.1820">
    <property type="entry name" value="alpha/beta hydrolase"/>
    <property type="match status" value="1"/>
</dbReference>
<dbReference type="SUPFAM" id="SSF53474">
    <property type="entry name" value="alpha/beta-Hydrolases"/>
    <property type="match status" value="1"/>
</dbReference>
<dbReference type="Gene3D" id="1.10.1740.110">
    <property type="match status" value="1"/>
</dbReference>
<dbReference type="EC" id="2.3.1.46" evidence="2"/>
<feature type="active site" description="Nucleophile" evidence="2">
    <location>
        <position position="168"/>
    </location>
</feature>
<feature type="site" description="Important for acyl-CoA specificity" evidence="2">
    <location>
        <position position="337"/>
    </location>
</feature>
<keyword evidence="5" id="KW-1185">Reference proteome</keyword>
<feature type="domain" description="AB hydrolase-1" evidence="3">
    <location>
        <begin position="62"/>
        <end position="372"/>
    </location>
</feature>
<organism evidence="4 5">
    <name type="scientific">Microbulbifer celer</name>
    <dbReference type="NCBI Taxonomy" id="435905"/>
    <lineage>
        <taxon>Bacteria</taxon>
        <taxon>Pseudomonadati</taxon>
        <taxon>Pseudomonadota</taxon>
        <taxon>Gammaproteobacteria</taxon>
        <taxon>Cellvibrionales</taxon>
        <taxon>Microbulbiferaceae</taxon>
        <taxon>Microbulbifer</taxon>
    </lineage>
</organism>
<accession>A0ABW3U9H8</accession>
<name>A0ABW3U9H8_9GAMM</name>
<feature type="active site" evidence="2">
    <location>
        <position position="335"/>
    </location>
</feature>
<dbReference type="PANTHER" id="PTHR32268">
    <property type="entry name" value="HOMOSERINE O-ACETYLTRANSFERASE"/>
    <property type="match status" value="1"/>
</dbReference>
<evidence type="ECO:0000313" key="5">
    <source>
        <dbReference type="Proteomes" id="UP001597264"/>
    </source>
</evidence>
<comment type="subcellular location">
    <subcellularLocation>
        <location evidence="2">Cytoplasm</location>
    </subcellularLocation>
</comment>
<keyword evidence="2 4" id="KW-0012">Acyltransferase</keyword>
<keyword evidence="2" id="KW-0028">Amino-acid biosynthesis</keyword>
<dbReference type="Proteomes" id="UP001597264">
    <property type="component" value="Unassembled WGS sequence"/>
</dbReference>
<evidence type="ECO:0000256" key="1">
    <source>
        <dbReference type="ARBA" id="ARBA00022679"/>
    </source>
</evidence>
<dbReference type="HAMAP" id="MF_00296">
    <property type="entry name" value="MetX_acyltransf"/>
    <property type="match status" value="1"/>
</dbReference>
<keyword evidence="1 2" id="KW-0808">Transferase</keyword>
<dbReference type="PIRSF" id="PIRSF000443">
    <property type="entry name" value="Homoser_Ac_trans"/>
    <property type="match status" value="1"/>
</dbReference>
<reference evidence="5" key="1">
    <citation type="journal article" date="2019" name="Int. J. Syst. Evol. Microbiol.">
        <title>The Global Catalogue of Microorganisms (GCM) 10K type strain sequencing project: providing services to taxonomists for standard genome sequencing and annotation.</title>
        <authorList>
            <consortium name="The Broad Institute Genomics Platform"/>
            <consortium name="The Broad Institute Genome Sequencing Center for Infectious Disease"/>
            <person name="Wu L."/>
            <person name="Ma J."/>
        </authorList>
    </citation>
    <scope>NUCLEOTIDE SEQUENCE [LARGE SCALE GENOMIC DNA]</scope>
    <source>
        <strain evidence="5">CCUG 54356</strain>
    </source>
</reference>
<evidence type="ECO:0000313" key="4">
    <source>
        <dbReference type="EMBL" id="MFD1217542.1"/>
    </source>
</evidence>
<dbReference type="GO" id="GO:0004414">
    <property type="term" value="F:homoserine O-acetyltransferase activity"/>
    <property type="evidence" value="ECO:0007669"/>
    <property type="project" value="UniProtKB-EC"/>
</dbReference>
<dbReference type="InterPro" id="IPR029058">
    <property type="entry name" value="AB_hydrolase_fold"/>
</dbReference>
<comment type="caution">
    <text evidence="4">The sequence shown here is derived from an EMBL/GenBank/DDBJ whole genome shotgun (WGS) entry which is preliminary data.</text>
</comment>